<dbReference type="HOGENOM" id="CLU_3306827_0_0_3"/>
<dbReference type="AlphaFoldDB" id="K9UEY1"/>
<gene>
    <name evidence="1" type="ORF">Cha6605_2292</name>
</gene>
<sequence>MGSLAFMALVSCAFVGLNTTAFPVKFYGIDLLPLQVNFS</sequence>
<name>K9UEY1_CHAP6</name>
<dbReference type="InterPro" id="IPR036001">
    <property type="entry name" value="PS_II_antenna-like_sf"/>
</dbReference>
<dbReference type="SUPFAM" id="SSF161077">
    <property type="entry name" value="Photosystem II antenna protein-like"/>
    <property type="match status" value="1"/>
</dbReference>
<dbReference type="EMBL" id="CP003600">
    <property type="protein sequence ID" value="AFY93370.1"/>
    <property type="molecule type" value="Genomic_DNA"/>
</dbReference>
<dbReference type="GO" id="GO:0009767">
    <property type="term" value="P:photosynthetic electron transport chain"/>
    <property type="evidence" value="ECO:0007669"/>
    <property type="project" value="InterPro"/>
</dbReference>
<keyword evidence="2" id="KW-1185">Reference proteome</keyword>
<dbReference type="GO" id="GO:0009521">
    <property type="term" value="C:photosystem"/>
    <property type="evidence" value="ECO:0007669"/>
    <property type="project" value="InterPro"/>
</dbReference>
<accession>K9UEY1</accession>
<dbReference type="KEGG" id="cmp:Cha6605_2292"/>
<dbReference type="GO" id="GO:0016168">
    <property type="term" value="F:chlorophyll binding"/>
    <property type="evidence" value="ECO:0007669"/>
    <property type="project" value="InterPro"/>
</dbReference>
<proteinExistence type="predicted"/>
<organism evidence="1 2">
    <name type="scientific">Chamaesiphon minutus (strain ATCC 27169 / PCC 6605)</name>
    <dbReference type="NCBI Taxonomy" id="1173020"/>
    <lineage>
        <taxon>Bacteria</taxon>
        <taxon>Bacillati</taxon>
        <taxon>Cyanobacteriota</taxon>
        <taxon>Cyanophyceae</taxon>
        <taxon>Gomontiellales</taxon>
        <taxon>Chamaesiphonaceae</taxon>
        <taxon>Chamaesiphon</taxon>
    </lineage>
</organism>
<dbReference type="Proteomes" id="UP000010366">
    <property type="component" value="Chromosome"/>
</dbReference>
<evidence type="ECO:0000313" key="1">
    <source>
        <dbReference type="EMBL" id="AFY93370.1"/>
    </source>
</evidence>
<reference evidence="1 2" key="1">
    <citation type="submission" date="2012-05" db="EMBL/GenBank/DDBJ databases">
        <title>Finished chromosome of genome of Chamaesiphon sp. PCC 6605.</title>
        <authorList>
            <consortium name="US DOE Joint Genome Institute"/>
            <person name="Gugger M."/>
            <person name="Coursin T."/>
            <person name="Rippka R."/>
            <person name="Tandeau De Marsac N."/>
            <person name="Huntemann M."/>
            <person name="Wei C.-L."/>
            <person name="Han J."/>
            <person name="Detter J.C."/>
            <person name="Han C."/>
            <person name="Tapia R."/>
            <person name="Chen A."/>
            <person name="Kyrpides N."/>
            <person name="Mavromatis K."/>
            <person name="Markowitz V."/>
            <person name="Szeto E."/>
            <person name="Ivanova N."/>
            <person name="Pagani I."/>
            <person name="Pati A."/>
            <person name="Goodwin L."/>
            <person name="Nordberg H.P."/>
            <person name="Cantor M.N."/>
            <person name="Hua S.X."/>
            <person name="Woyke T."/>
            <person name="Kerfeld C.A."/>
        </authorList>
    </citation>
    <scope>NUCLEOTIDE SEQUENCE [LARGE SCALE GENOMIC DNA]</scope>
    <source>
        <strain evidence="2">ATCC 27169 / PCC 6605</strain>
    </source>
</reference>
<protein>
    <submittedName>
        <fullName evidence="1">Uncharacterized protein</fullName>
    </submittedName>
</protein>
<evidence type="ECO:0000313" key="2">
    <source>
        <dbReference type="Proteomes" id="UP000010366"/>
    </source>
</evidence>
<dbReference type="STRING" id="1173020.Cha6605_2292"/>